<protein>
    <recommendedName>
        <fullName evidence="12">Radial spoke head 10 homolog B2</fullName>
    </recommendedName>
</protein>
<dbReference type="PANTHER" id="PTHR46613">
    <property type="entry name" value="RADIAL SPOKE HEAD 10 HOMOLOG B-RELATED"/>
    <property type="match status" value="1"/>
</dbReference>
<organism evidence="10 11">
    <name type="scientific">Amphiprion ocellaris</name>
    <name type="common">Clown anemonefish</name>
    <dbReference type="NCBI Taxonomy" id="80972"/>
    <lineage>
        <taxon>Eukaryota</taxon>
        <taxon>Metazoa</taxon>
        <taxon>Chordata</taxon>
        <taxon>Craniata</taxon>
        <taxon>Vertebrata</taxon>
        <taxon>Euteleostomi</taxon>
        <taxon>Actinopterygii</taxon>
        <taxon>Neopterygii</taxon>
        <taxon>Teleostei</taxon>
        <taxon>Neoteleostei</taxon>
        <taxon>Acanthomorphata</taxon>
        <taxon>Ovalentaria</taxon>
        <taxon>Pomacentridae</taxon>
        <taxon>Amphiprion</taxon>
    </lineage>
</organism>
<evidence type="ECO:0008006" key="12">
    <source>
        <dbReference type="Google" id="ProtNLM"/>
    </source>
</evidence>
<evidence type="ECO:0000313" key="11">
    <source>
        <dbReference type="Proteomes" id="UP001501940"/>
    </source>
</evidence>
<dbReference type="SUPFAM" id="SSF82185">
    <property type="entry name" value="Histone H3 K4-specific methyltransferase SET7/9 N-terminal domain"/>
    <property type="match status" value="2"/>
</dbReference>
<dbReference type="Pfam" id="PF02493">
    <property type="entry name" value="MORN"/>
    <property type="match status" value="9"/>
</dbReference>
<keyword evidence="8" id="KW-0966">Cell projection</keyword>
<sequence>MTTEVETKTTAIENDKQTKWGASETAEERKSKKLVSRAESLNLQLKVRPDGDEQPGNDGVSEPPGLFTLAVQRYEGETCEGQFHGEGVAFFKGGHMYKGMFSKGLMDGHGLFTQATGIKYQGEFVSNKPMGQGTYTWPDGSSYTGEVYNGIRHGIGTYKCPKNNESYRGQWNQGKRHGKGTAYYNEDKTSWYKGDWVKNNREGWGVRCYPSGNIYSGEWKNDLRHGEGAMKWLKQGQEYVGTWQDGVQHGRGTHVWILKRAEESQYFQSNHYKGDFIHGQRHGQGTFYYASGAIYEGEWRNCKKHGQGKFTFTDGRVFEGEFVDDQMITPSLRTPTPFGAFLLSDSHSSTLGPDMALSIECLLDKIPERKRDTERTQVEFVVLRQDIHLRSIYSFYSRLGCVRSPDNTFLLSRLQLWRLLKDCNIHHHGITLTQIDRFIREDAGLVEIHSPFTPILLRNLLSCLVIVAYHIYHKGMISQKNLLAACLSRLLTDDILPNAKNVKGFLFRQADLPVVALNYMKRCWEVYQAYCRVRTGSTDDLTMTCRHLLWMFKDLQLLDHNLTTAKLMDIITAESCDPSNRSSCLDLEITFLEFFEVLLGCAEVKCQHFSEVLEEDGPLLRSDSEAMTYQPETEASEEMMNATISTSQSSDDSTAQHVGSQDTKTNLTEASSSAEHTEDHSEGNDVQISRMESKNQEVELRSQTVHQFFNHIFFQAFDHHQLVTRIIEEEKHCQEAQRCIALSNAQQTAREKGQ</sequence>
<keyword evidence="6" id="KW-0969">Cilium</keyword>
<dbReference type="RefSeq" id="XP_023136215.2">
    <property type="nucleotide sequence ID" value="XM_023280447.3"/>
</dbReference>
<evidence type="ECO:0000256" key="6">
    <source>
        <dbReference type="ARBA" id="ARBA00023069"/>
    </source>
</evidence>
<keyword evidence="7" id="KW-0206">Cytoskeleton</keyword>
<evidence type="ECO:0000256" key="8">
    <source>
        <dbReference type="ARBA" id="ARBA00023273"/>
    </source>
</evidence>
<dbReference type="SMART" id="SM00698">
    <property type="entry name" value="MORN"/>
    <property type="match status" value="10"/>
</dbReference>
<dbReference type="GeneTree" id="ENSGT00940000168282"/>
<evidence type="ECO:0000256" key="1">
    <source>
        <dbReference type="ARBA" id="ARBA00004230"/>
    </source>
</evidence>
<dbReference type="OMA" id="PNACHVK"/>
<dbReference type="Ensembl" id="ENSAOCT00000006874.2">
    <property type="protein sequence ID" value="ENSAOCP00000005110.2"/>
    <property type="gene ID" value="ENSAOCG00000008583.2"/>
</dbReference>
<keyword evidence="11" id="KW-1185">Reference proteome</keyword>
<evidence type="ECO:0000313" key="10">
    <source>
        <dbReference type="Ensembl" id="ENSAOCP00000005110.2"/>
    </source>
</evidence>
<comment type="subcellular location">
    <subcellularLocation>
        <location evidence="1">Cell projection</location>
        <location evidence="1">Cilium</location>
        <location evidence="1">Flagellum</location>
    </subcellularLocation>
    <subcellularLocation>
        <location evidence="2">Cytoplasm</location>
        <location evidence="2">Cytoskeleton</location>
        <location evidence="2">Cilium axoneme</location>
    </subcellularLocation>
</comment>
<feature type="compositionally biased region" description="Low complexity" evidence="9">
    <location>
        <begin position="643"/>
        <end position="656"/>
    </location>
</feature>
<keyword evidence="3" id="KW-0963">Cytoplasm</keyword>
<dbReference type="GeneID" id="111575378"/>
<keyword evidence="5" id="KW-0282">Flagellum</keyword>
<dbReference type="PANTHER" id="PTHR46613:SF1">
    <property type="entry name" value="RADIAL SPOKE HEAD 10 HOMOLOG B-RELATED"/>
    <property type="match status" value="1"/>
</dbReference>
<dbReference type="GO" id="GO:0031514">
    <property type="term" value="C:motile cilium"/>
    <property type="evidence" value="ECO:0007669"/>
    <property type="project" value="UniProtKB-SubCell"/>
</dbReference>
<dbReference type="AlphaFoldDB" id="A0A3Q1AUD2"/>
<reference evidence="10" key="2">
    <citation type="submission" date="2025-08" db="UniProtKB">
        <authorList>
            <consortium name="Ensembl"/>
        </authorList>
    </citation>
    <scope>IDENTIFICATION</scope>
</reference>
<accession>A0A3Q1AUD2</accession>
<name>A0A3Q1AUD2_AMPOC</name>
<dbReference type="Gene3D" id="2.20.110.10">
    <property type="entry name" value="Histone H3 K4-specific methyltransferase SET7/9 N-terminal domain"/>
    <property type="match status" value="5"/>
</dbReference>
<dbReference type="InterPro" id="IPR003409">
    <property type="entry name" value="MORN"/>
</dbReference>
<dbReference type="Proteomes" id="UP001501940">
    <property type="component" value="Chromosome 18"/>
</dbReference>
<evidence type="ECO:0000256" key="3">
    <source>
        <dbReference type="ARBA" id="ARBA00022490"/>
    </source>
</evidence>
<proteinExistence type="predicted"/>
<dbReference type="KEGG" id="aoce:111575378"/>
<evidence type="ECO:0000256" key="7">
    <source>
        <dbReference type="ARBA" id="ARBA00023212"/>
    </source>
</evidence>
<dbReference type="STRING" id="80972.ENSAOCP00000005110"/>
<dbReference type="Gene3D" id="1.10.238.10">
    <property type="entry name" value="EF-hand"/>
    <property type="match status" value="1"/>
</dbReference>
<feature type="compositionally biased region" description="Polar residues" evidence="9">
    <location>
        <begin position="1"/>
        <end position="12"/>
    </location>
</feature>
<evidence type="ECO:0000256" key="5">
    <source>
        <dbReference type="ARBA" id="ARBA00022846"/>
    </source>
</evidence>
<feature type="region of interest" description="Disordered" evidence="9">
    <location>
        <begin position="1"/>
        <end position="63"/>
    </location>
</feature>
<reference evidence="10 11" key="1">
    <citation type="submission" date="2022-01" db="EMBL/GenBank/DDBJ databases">
        <title>A chromosome-scale genome assembly of the false clownfish, Amphiprion ocellaris.</title>
        <authorList>
            <person name="Ryu T."/>
        </authorList>
    </citation>
    <scope>NUCLEOTIDE SEQUENCE [LARGE SCALE GENOMIC DNA]</scope>
</reference>
<dbReference type="GO" id="GO:0005930">
    <property type="term" value="C:axoneme"/>
    <property type="evidence" value="ECO:0007669"/>
    <property type="project" value="UniProtKB-SubCell"/>
</dbReference>
<evidence type="ECO:0000256" key="4">
    <source>
        <dbReference type="ARBA" id="ARBA00022737"/>
    </source>
</evidence>
<reference evidence="10" key="3">
    <citation type="submission" date="2025-09" db="UniProtKB">
        <authorList>
            <consortium name="Ensembl"/>
        </authorList>
    </citation>
    <scope>IDENTIFICATION</scope>
</reference>
<keyword evidence="4" id="KW-0677">Repeat</keyword>
<evidence type="ECO:0000256" key="2">
    <source>
        <dbReference type="ARBA" id="ARBA00004430"/>
    </source>
</evidence>
<dbReference type="CTD" id="222967"/>
<feature type="region of interest" description="Disordered" evidence="9">
    <location>
        <begin position="643"/>
        <end position="686"/>
    </location>
</feature>
<feature type="compositionally biased region" description="Polar residues" evidence="9">
    <location>
        <begin position="657"/>
        <end position="674"/>
    </location>
</feature>
<evidence type="ECO:0000256" key="9">
    <source>
        <dbReference type="SAM" id="MobiDB-lite"/>
    </source>
</evidence>